<gene>
    <name evidence="1" type="ORF">KY290_033489</name>
</gene>
<sequence>MHDLEKKVNRRLNSKHVHDLRYKKLCLHSRVELPSEFKILKFNMFDGDGDPIAHLKPLTGGLLFLSPGVIARRSLVRAAGAGVVAVVFAEEDSIWEEGPAVVGAAELAWPLST</sequence>
<comment type="caution">
    <text evidence="1">The sequence shown here is derived from an EMBL/GenBank/DDBJ whole genome shotgun (WGS) entry which is preliminary data.</text>
</comment>
<name>A0ABQ7U264_SOLTU</name>
<dbReference type="Proteomes" id="UP000826656">
    <property type="component" value="Unassembled WGS sequence"/>
</dbReference>
<dbReference type="EMBL" id="JAIVGD010000026">
    <property type="protein sequence ID" value="KAH0740446.1"/>
    <property type="molecule type" value="Genomic_DNA"/>
</dbReference>
<accession>A0ABQ7U264</accession>
<evidence type="ECO:0008006" key="3">
    <source>
        <dbReference type="Google" id="ProtNLM"/>
    </source>
</evidence>
<proteinExistence type="predicted"/>
<reference evidence="1 2" key="1">
    <citation type="journal article" date="2021" name="bioRxiv">
        <title>Chromosome-scale and haplotype-resolved genome assembly of a tetraploid potato cultivar.</title>
        <authorList>
            <person name="Sun H."/>
            <person name="Jiao W.-B."/>
            <person name="Krause K."/>
            <person name="Campoy J.A."/>
            <person name="Goel M."/>
            <person name="Folz-Donahue K."/>
            <person name="Kukat C."/>
            <person name="Huettel B."/>
            <person name="Schneeberger K."/>
        </authorList>
    </citation>
    <scope>NUCLEOTIDE SEQUENCE [LARGE SCALE GENOMIC DNA]</scope>
    <source>
        <strain evidence="1">SolTubOtavaFocal</strain>
        <tissue evidence="1">Leaves</tissue>
    </source>
</reference>
<evidence type="ECO:0000313" key="2">
    <source>
        <dbReference type="Proteomes" id="UP000826656"/>
    </source>
</evidence>
<organism evidence="1 2">
    <name type="scientific">Solanum tuberosum</name>
    <name type="common">Potato</name>
    <dbReference type="NCBI Taxonomy" id="4113"/>
    <lineage>
        <taxon>Eukaryota</taxon>
        <taxon>Viridiplantae</taxon>
        <taxon>Streptophyta</taxon>
        <taxon>Embryophyta</taxon>
        <taxon>Tracheophyta</taxon>
        <taxon>Spermatophyta</taxon>
        <taxon>Magnoliopsida</taxon>
        <taxon>eudicotyledons</taxon>
        <taxon>Gunneridae</taxon>
        <taxon>Pentapetalae</taxon>
        <taxon>asterids</taxon>
        <taxon>lamiids</taxon>
        <taxon>Solanales</taxon>
        <taxon>Solanaceae</taxon>
        <taxon>Solanoideae</taxon>
        <taxon>Solaneae</taxon>
        <taxon>Solanum</taxon>
    </lineage>
</organism>
<evidence type="ECO:0000313" key="1">
    <source>
        <dbReference type="EMBL" id="KAH0740446.1"/>
    </source>
</evidence>
<protein>
    <recommendedName>
        <fullName evidence="3">PA domain-containing protein</fullName>
    </recommendedName>
</protein>
<keyword evidence="2" id="KW-1185">Reference proteome</keyword>